<dbReference type="GO" id="GO:0005829">
    <property type="term" value="C:cytosol"/>
    <property type="evidence" value="ECO:0000318"/>
    <property type="project" value="GO_Central"/>
</dbReference>
<dbReference type="InterPro" id="IPR015797">
    <property type="entry name" value="NUDIX_hydrolase-like_dom_sf"/>
</dbReference>
<accession>A0A1Y1IHL3</accession>
<feature type="domain" description="Nudix hydrolase" evidence="3">
    <location>
        <begin position="12"/>
        <end position="143"/>
    </location>
</feature>
<dbReference type="AlphaFoldDB" id="A0A1Y1IHL3"/>
<dbReference type="OMA" id="HFEASRN"/>
<gene>
    <name evidence="4" type="ORF">KFL_006080080</name>
</gene>
<dbReference type="STRING" id="105231.A0A1Y1IHL3"/>
<dbReference type="GO" id="GO:0006203">
    <property type="term" value="P:dGTP catabolic process"/>
    <property type="evidence" value="ECO:0000318"/>
    <property type="project" value="GO_Central"/>
</dbReference>
<sequence>MAAHNEAAELRVPRVGVGVLIFRGRKVLVGKRIGQNGGGTWALPGGHLEFGETWEECAIREVEEETGLSIHKLRFESVTNSIRLHDQKPSHYITIFMRGKEDKEDQTALLLEKDKCEGWHWIEWGQIPDPIFHPLAVLLESGYSPEIAD</sequence>
<keyword evidence="5" id="KW-1185">Reference proteome</keyword>
<evidence type="ECO:0000256" key="1">
    <source>
        <dbReference type="ARBA" id="ARBA00022801"/>
    </source>
</evidence>
<keyword evidence="1 2" id="KW-0378">Hydrolase</keyword>
<comment type="similarity">
    <text evidence="2">Belongs to the Nudix hydrolase family.</text>
</comment>
<dbReference type="OrthoDB" id="447842at2759"/>
<dbReference type="InterPro" id="IPR020476">
    <property type="entry name" value="Nudix_hydrolase"/>
</dbReference>
<proteinExistence type="inferred from homology"/>
<dbReference type="PRINTS" id="PR00502">
    <property type="entry name" value="NUDIXFAMILY"/>
</dbReference>
<dbReference type="InterPro" id="IPR000086">
    <property type="entry name" value="NUDIX_hydrolase_dom"/>
</dbReference>
<dbReference type="PROSITE" id="PS51462">
    <property type="entry name" value="NUDIX"/>
    <property type="match status" value="1"/>
</dbReference>
<dbReference type="PROSITE" id="PS00893">
    <property type="entry name" value="NUDIX_BOX"/>
    <property type="match status" value="1"/>
</dbReference>
<evidence type="ECO:0000313" key="5">
    <source>
        <dbReference type="Proteomes" id="UP000054558"/>
    </source>
</evidence>
<dbReference type="FunFam" id="3.90.79.10:FF:000060">
    <property type="entry name" value="Nudix hydrolase 1"/>
    <property type="match status" value="1"/>
</dbReference>
<evidence type="ECO:0000259" key="3">
    <source>
        <dbReference type="PROSITE" id="PS51462"/>
    </source>
</evidence>
<dbReference type="PANTHER" id="PTHR16099">
    <property type="entry name" value="8-OXO-DGTP DIPHOSPHATES NUDT15"/>
    <property type="match status" value="1"/>
</dbReference>
<dbReference type="Proteomes" id="UP000054558">
    <property type="component" value="Unassembled WGS sequence"/>
</dbReference>
<dbReference type="GO" id="GO:0035539">
    <property type="term" value="F:8-oxo-7,8-dihydrodeoxyguanosine triphosphate pyrophosphatase activity"/>
    <property type="evidence" value="ECO:0000318"/>
    <property type="project" value="GO_Central"/>
</dbReference>
<dbReference type="SUPFAM" id="SSF55811">
    <property type="entry name" value="Nudix"/>
    <property type="match status" value="1"/>
</dbReference>
<name>A0A1Y1IHL3_KLENI</name>
<protein>
    <submittedName>
        <fullName evidence="4">NUDIX hydrolase domain containing protein</fullName>
    </submittedName>
</protein>
<dbReference type="CDD" id="cd04678">
    <property type="entry name" value="NUDIX_MTH2_Nudt15"/>
    <property type="match status" value="1"/>
</dbReference>
<dbReference type="EMBL" id="DF237557">
    <property type="protein sequence ID" value="GAQ90173.1"/>
    <property type="molecule type" value="Genomic_DNA"/>
</dbReference>
<reference evidence="4 5" key="1">
    <citation type="journal article" date="2014" name="Nat. Commun.">
        <title>Klebsormidium flaccidum genome reveals primary factors for plant terrestrial adaptation.</title>
        <authorList>
            <person name="Hori K."/>
            <person name="Maruyama F."/>
            <person name="Fujisawa T."/>
            <person name="Togashi T."/>
            <person name="Yamamoto N."/>
            <person name="Seo M."/>
            <person name="Sato S."/>
            <person name="Yamada T."/>
            <person name="Mori H."/>
            <person name="Tajima N."/>
            <person name="Moriyama T."/>
            <person name="Ikeuchi M."/>
            <person name="Watanabe M."/>
            <person name="Wada H."/>
            <person name="Kobayashi K."/>
            <person name="Saito M."/>
            <person name="Masuda T."/>
            <person name="Sasaki-Sekimoto Y."/>
            <person name="Mashiguchi K."/>
            <person name="Awai K."/>
            <person name="Shimojima M."/>
            <person name="Masuda S."/>
            <person name="Iwai M."/>
            <person name="Nobusawa T."/>
            <person name="Narise T."/>
            <person name="Kondo S."/>
            <person name="Saito H."/>
            <person name="Sato R."/>
            <person name="Murakawa M."/>
            <person name="Ihara Y."/>
            <person name="Oshima-Yamada Y."/>
            <person name="Ohtaka K."/>
            <person name="Satoh M."/>
            <person name="Sonobe K."/>
            <person name="Ishii M."/>
            <person name="Ohtani R."/>
            <person name="Kanamori-Sato M."/>
            <person name="Honoki R."/>
            <person name="Miyazaki D."/>
            <person name="Mochizuki H."/>
            <person name="Umetsu J."/>
            <person name="Higashi K."/>
            <person name="Shibata D."/>
            <person name="Kamiya Y."/>
            <person name="Sato N."/>
            <person name="Nakamura Y."/>
            <person name="Tabata S."/>
            <person name="Ida S."/>
            <person name="Kurokawa K."/>
            <person name="Ohta H."/>
        </authorList>
    </citation>
    <scope>NUCLEOTIDE SEQUENCE [LARGE SCALE GENOMIC DNA]</scope>
    <source>
        <strain evidence="4 5">NIES-2285</strain>
    </source>
</reference>
<dbReference type="InterPro" id="IPR020084">
    <property type="entry name" value="NUDIX_hydrolase_CS"/>
</dbReference>
<evidence type="ECO:0000256" key="2">
    <source>
        <dbReference type="RuleBase" id="RU003476"/>
    </source>
</evidence>
<organism evidence="4 5">
    <name type="scientific">Klebsormidium nitens</name>
    <name type="common">Green alga</name>
    <name type="synonym">Ulothrix nitens</name>
    <dbReference type="NCBI Taxonomy" id="105231"/>
    <lineage>
        <taxon>Eukaryota</taxon>
        <taxon>Viridiplantae</taxon>
        <taxon>Streptophyta</taxon>
        <taxon>Klebsormidiophyceae</taxon>
        <taxon>Klebsormidiales</taxon>
        <taxon>Klebsormidiaceae</taxon>
        <taxon>Klebsormidium</taxon>
    </lineage>
</organism>
<dbReference type="PANTHER" id="PTHR16099:SF5">
    <property type="entry name" value="NUCLEOTIDE TRIPHOSPHATE DIPHOSPHATASE NUDT15"/>
    <property type="match status" value="1"/>
</dbReference>
<evidence type="ECO:0000313" key="4">
    <source>
        <dbReference type="EMBL" id="GAQ90173.1"/>
    </source>
</evidence>
<dbReference type="Gene3D" id="3.90.79.10">
    <property type="entry name" value="Nucleoside Triphosphate Pyrophosphohydrolase"/>
    <property type="match status" value="1"/>
</dbReference>
<dbReference type="Pfam" id="PF00293">
    <property type="entry name" value="NUDIX"/>
    <property type="match status" value="1"/>
</dbReference>